<name>A0A835AZF9_9POAL</name>
<sequence>MPDLHKPKSSIPLSLFVPSADPEGRADGGSSVFVMESILRLEVGHRGQLSHQFEAFVYRKPTMTSFSKSWHCQFLPPPPFVCEPSKYCEKFPMITSYAVIGGGSRICISAEGASTYCLDTVSHTWSHEFEWTLPFHGKVEYVPELSLWFGLSAKDGHLAAADLSNMDSQPQIVGVWKDLNLPKEWQITENPHLVNLGSGRFVIARFFQSWNEMDDLGTEINEDYFVVLTGVEMGSNGNVGNAKVQLGMNTHISRRHTSYGPNGTIMAVF</sequence>
<dbReference type="Pfam" id="PF07893">
    <property type="entry name" value="DUF1668"/>
    <property type="match status" value="1"/>
</dbReference>
<dbReference type="InterPro" id="IPR012871">
    <property type="entry name" value="DUF1668_ORYSA"/>
</dbReference>
<evidence type="ECO:0000313" key="1">
    <source>
        <dbReference type="EMBL" id="KAF8679362.1"/>
    </source>
</evidence>
<dbReference type="PANTHER" id="PTHR33085">
    <property type="entry name" value="OS12G0113100 PROTEIN-RELATED"/>
    <property type="match status" value="1"/>
</dbReference>
<organism evidence="1 2">
    <name type="scientific">Digitaria exilis</name>
    <dbReference type="NCBI Taxonomy" id="1010633"/>
    <lineage>
        <taxon>Eukaryota</taxon>
        <taxon>Viridiplantae</taxon>
        <taxon>Streptophyta</taxon>
        <taxon>Embryophyta</taxon>
        <taxon>Tracheophyta</taxon>
        <taxon>Spermatophyta</taxon>
        <taxon>Magnoliopsida</taxon>
        <taxon>Liliopsida</taxon>
        <taxon>Poales</taxon>
        <taxon>Poaceae</taxon>
        <taxon>PACMAD clade</taxon>
        <taxon>Panicoideae</taxon>
        <taxon>Panicodae</taxon>
        <taxon>Paniceae</taxon>
        <taxon>Anthephorinae</taxon>
        <taxon>Digitaria</taxon>
    </lineage>
</organism>
<evidence type="ECO:0000313" key="2">
    <source>
        <dbReference type="Proteomes" id="UP000636709"/>
    </source>
</evidence>
<evidence type="ECO:0008006" key="3">
    <source>
        <dbReference type="Google" id="ProtNLM"/>
    </source>
</evidence>
<comment type="caution">
    <text evidence="1">The sequence shown here is derived from an EMBL/GenBank/DDBJ whole genome shotgun (WGS) entry which is preliminary data.</text>
</comment>
<dbReference type="PANTHER" id="PTHR33085:SF145">
    <property type="entry name" value="OS05G0302200 PROTEIN"/>
    <property type="match status" value="1"/>
</dbReference>
<protein>
    <recommendedName>
        <fullName evidence="3">F-box protein</fullName>
    </recommendedName>
</protein>
<dbReference type="OrthoDB" id="690758at2759"/>
<reference evidence="1" key="1">
    <citation type="submission" date="2020-07" db="EMBL/GenBank/DDBJ databases">
        <title>Genome sequence and genetic diversity analysis of an under-domesticated orphan crop, white fonio (Digitaria exilis).</title>
        <authorList>
            <person name="Bennetzen J.L."/>
            <person name="Chen S."/>
            <person name="Ma X."/>
            <person name="Wang X."/>
            <person name="Yssel A.E.J."/>
            <person name="Chaluvadi S.R."/>
            <person name="Johnson M."/>
            <person name="Gangashetty P."/>
            <person name="Hamidou F."/>
            <person name="Sanogo M.D."/>
            <person name="Zwaenepoel A."/>
            <person name="Wallace J."/>
            <person name="Van De Peer Y."/>
            <person name="Van Deynze A."/>
        </authorList>
    </citation>
    <scope>NUCLEOTIDE SEQUENCE</scope>
    <source>
        <tissue evidence="1">Leaves</tissue>
    </source>
</reference>
<dbReference type="EMBL" id="JACEFO010002125">
    <property type="protein sequence ID" value="KAF8679362.1"/>
    <property type="molecule type" value="Genomic_DNA"/>
</dbReference>
<proteinExistence type="predicted"/>
<accession>A0A835AZF9</accession>
<dbReference type="Proteomes" id="UP000636709">
    <property type="component" value="Unassembled WGS sequence"/>
</dbReference>
<dbReference type="AlphaFoldDB" id="A0A835AZF9"/>
<keyword evidence="2" id="KW-1185">Reference proteome</keyword>
<gene>
    <name evidence="1" type="ORF">HU200_046149</name>
</gene>